<reference evidence="3" key="1">
    <citation type="journal article" date="2014" name="DNA Res.">
        <title>A complete view of the genetic diversity of the Escherichia coli O-antigen biosynthesis gene cluster.</title>
        <authorList>
            <person name="Iguchi A."/>
            <person name="Iyoda S."/>
            <person name="Kikuchi T."/>
            <person name="Ogura Y."/>
            <person name="Katsura K."/>
            <person name="Ohnishi M."/>
            <person name="Hayashi T."/>
            <person name="Thomson N.R."/>
        </authorList>
    </citation>
    <scope>NUCLEOTIDE SEQUENCE</scope>
    <source>
        <strain evidence="3">H708b</strain>
    </source>
</reference>
<dbReference type="InterPro" id="IPR028098">
    <property type="entry name" value="Glyco_trans_4-like_N"/>
</dbReference>
<name>A0A0A8J5N5_ECOLX</name>
<dbReference type="Gene3D" id="3.40.50.2000">
    <property type="entry name" value="Glycogen Phosphorylase B"/>
    <property type="match status" value="2"/>
</dbReference>
<sequence length="404" mass="46048">MMKLALIIDDYLPNSTRVGAKMFHELAQEFIRRGHDVTVITPDTSLQEEVSFDSFQGVKTWRFKSGPLKDVSKVQRAINETLLSWRAWKSIKSRIEEETFDGVVYYSPSIFWGHLVKKIKARCQCPAYLILRDMFPQWVIDAGMLKEGSPIERYFRLFERSSYRQANRIGLMSDKNLDVFRVTNKGYPCEVLRNWASLTPTVLSPEYVPLRKRLGLEDKVIFFYGGNIGHAQDMANLMRLARSMAEHPQAHFLFIGQGDEVELINSLATEWALSNFTYLASVNQEEFKFILSEMDIGLFSLSAKHSSHNFPGKLLGYMVQSLPILGSVNAGNDLLDIVNQNNAGLIHINGEDDKLYHSALLMLYDIDARQRFGLGANKLLKEQFSVESAARTIEMRLEACNAIN</sequence>
<dbReference type="EMBL" id="AB812048">
    <property type="protein sequence ID" value="BAQ01521.1"/>
    <property type="molecule type" value="Genomic_DNA"/>
</dbReference>
<dbReference type="PANTHER" id="PTHR12526:SF609">
    <property type="entry name" value="LIPOPOLYSACCHARIDE BIOSYNTHESIS PROTEIN"/>
    <property type="match status" value="1"/>
</dbReference>
<dbReference type="Pfam" id="PF13439">
    <property type="entry name" value="Glyco_transf_4"/>
    <property type="match status" value="1"/>
</dbReference>
<dbReference type="AlphaFoldDB" id="A0A0A8J5N5"/>
<dbReference type="PANTHER" id="PTHR12526">
    <property type="entry name" value="GLYCOSYLTRANSFERASE"/>
    <property type="match status" value="1"/>
</dbReference>
<evidence type="ECO:0000259" key="1">
    <source>
        <dbReference type="Pfam" id="PF00534"/>
    </source>
</evidence>
<dbReference type="SUPFAM" id="SSF53756">
    <property type="entry name" value="UDP-Glycosyltransferase/glycogen phosphorylase"/>
    <property type="match status" value="1"/>
</dbReference>
<dbReference type="GO" id="GO:0016757">
    <property type="term" value="F:glycosyltransferase activity"/>
    <property type="evidence" value="ECO:0007669"/>
    <property type="project" value="InterPro"/>
</dbReference>
<accession>A0A0A8J5N5</accession>
<proteinExistence type="predicted"/>
<organism evidence="3">
    <name type="scientific">Escherichia coli</name>
    <dbReference type="NCBI Taxonomy" id="562"/>
    <lineage>
        <taxon>Bacteria</taxon>
        <taxon>Pseudomonadati</taxon>
        <taxon>Pseudomonadota</taxon>
        <taxon>Gammaproteobacteria</taxon>
        <taxon>Enterobacterales</taxon>
        <taxon>Enterobacteriaceae</taxon>
        <taxon>Escherichia</taxon>
    </lineage>
</organism>
<evidence type="ECO:0000313" key="3">
    <source>
        <dbReference type="EMBL" id="BAQ01521.1"/>
    </source>
</evidence>
<feature type="domain" description="Glycosyltransferase subfamily 4-like N-terminal" evidence="2">
    <location>
        <begin position="22"/>
        <end position="169"/>
    </location>
</feature>
<protein>
    <submittedName>
        <fullName evidence="3">Putative glycosyltransferase</fullName>
    </submittedName>
</protein>
<keyword evidence="3" id="KW-0808">Transferase</keyword>
<dbReference type="Pfam" id="PF00534">
    <property type="entry name" value="Glycos_transf_1"/>
    <property type="match status" value="1"/>
</dbReference>
<dbReference type="CDD" id="cd03794">
    <property type="entry name" value="GT4_WbuB-like"/>
    <property type="match status" value="1"/>
</dbReference>
<evidence type="ECO:0000259" key="2">
    <source>
        <dbReference type="Pfam" id="PF13439"/>
    </source>
</evidence>
<dbReference type="GO" id="GO:1901135">
    <property type="term" value="P:carbohydrate derivative metabolic process"/>
    <property type="evidence" value="ECO:0007669"/>
    <property type="project" value="UniProtKB-ARBA"/>
</dbReference>
<feature type="domain" description="Glycosyl transferase family 1" evidence="1">
    <location>
        <begin position="211"/>
        <end position="373"/>
    </location>
</feature>
<dbReference type="InterPro" id="IPR001296">
    <property type="entry name" value="Glyco_trans_1"/>
</dbReference>